<evidence type="ECO:0008006" key="6">
    <source>
        <dbReference type="Google" id="ProtNLM"/>
    </source>
</evidence>
<dbReference type="VEuPathDB" id="PlasmoDB:PocGH01_00083500"/>
<feature type="transmembrane region" description="Helical" evidence="2">
    <location>
        <begin position="333"/>
        <end position="352"/>
    </location>
</feature>
<organism evidence="4 5">
    <name type="scientific">Plasmodium ovale</name>
    <name type="common">malaria parasite P. ovale</name>
    <dbReference type="NCBI Taxonomy" id="36330"/>
    <lineage>
        <taxon>Eukaryota</taxon>
        <taxon>Sar</taxon>
        <taxon>Alveolata</taxon>
        <taxon>Apicomplexa</taxon>
        <taxon>Aconoidasida</taxon>
        <taxon>Haemosporida</taxon>
        <taxon>Plasmodiidae</taxon>
        <taxon>Plasmodium</taxon>
        <taxon>Plasmodium (Plasmodium)</taxon>
    </lineage>
</organism>
<dbReference type="Proteomes" id="UP000242942">
    <property type="component" value="Unassembled WGS sequence"/>
</dbReference>
<sequence length="413" mass="48295">MMAVKSNKLFFLTEIFLFSLLICTWKPSDESSTQGKSCDNTYSRLLSEHDDYEEQDYGVLRNRIMDILDEDDSTFAGRLKDLVHNDQFQNRFSQLAEQVERENGYRAVHDDNIQKRFNAIINERGEYGDKINKGRSYSNNYGRKQHSPMKKQDDHLKKMFDALKYDENSGRKVSSPRVNNQYNKDYRPRKQYYHDDDGVDEEDDDELPLKALQYFDDFEKKSNPFRTENLPEDFHGEYKFANEEPHRHLSLKAYEQPAKGKKSKARRGTYGRKKNRGMLGSILHSFAKFVKKSDAMYETELLSIMSPEGTVGSNGKVRRKRKHGLVNSIKDKLTILSPVLAIGIFLLLFVVFDMTPGIVLSSIFLVLSVAYVWYKYGKCKRVYNLYGRCDEKRLMNRNQKPMIMPNKAANYRK</sequence>
<evidence type="ECO:0000313" key="5">
    <source>
        <dbReference type="Proteomes" id="UP000242942"/>
    </source>
</evidence>
<evidence type="ECO:0000313" key="4">
    <source>
        <dbReference type="EMBL" id="SBT83043.1"/>
    </source>
</evidence>
<evidence type="ECO:0000256" key="2">
    <source>
        <dbReference type="SAM" id="Phobius"/>
    </source>
</evidence>
<feature type="compositionally biased region" description="Basic and acidic residues" evidence="1">
    <location>
        <begin position="184"/>
        <end position="196"/>
    </location>
</feature>
<keyword evidence="5" id="KW-1185">Reference proteome</keyword>
<feature type="region of interest" description="Disordered" evidence="1">
    <location>
        <begin position="167"/>
        <end position="204"/>
    </location>
</feature>
<feature type="transmembrane region" description="Helical" evidence="2">
    <location>
        <begin position="358"/>
        <end position="374"/>
    </location>
</feature>
<reference evidence="4 5" key="1">
    <citation type="submission" date="2016-06" db="EMBL/GenBank/DDBJ databases">
        <authorList>
            <consortium name="Pathogen Informatics"/>
        </authorList>
    </citation>
    <scope>NUCLEOTIDE SEQUENCE [LARGE SCALE GENOMIC DNA]</scope>
    <source>
        <strain evidence="4">PocGH01</strain>
    </source>
</reference>
<gene>
    <name evidence="4" type="primary">PocGH01_00083500</name>
    <name evidence="4" type="ORF">POCGH01_00083500</name>
</gene>
<keyword evidence="2" id="KW-0812">Transmembrane</keyword>
<protein>
    <recommendedName>
        <fullName evidence="6">Pv-fam-d protein</fullName>
    </recommendedName>
</protein>
<name>A0A1D3JBR1_PLAOA</name>
<dbReference type="VEuPathDB" id="PlasmoDB:POWCR01_000077700"/>
<feature type="signal peptide" evidence="3">
    <location>
        <begin position="1"/>
        <end position="30"/>
    </location>
</feature>
<dbReference type="AlphaFoldDB" id="A0A1D3JBR1"/>
<feature type="chain" id="PRO_5008915657" description="Pv-fam-d protein" evidence="3">
    <location>
        <begin position="31"/>
        <end position="413"/>
    </location>
</feature>
<keyword evidence="3" id="KW-0732">Signal</keyword>
<evidence type="ECO:0000256" key="1">
    <source>
        <dbReference type="SAM" id="MobiDB-lite"/>
    </source>
</evidence>
<keyword evidence="2" id="KW-0472">Membrane</keyword>
<evidence type="ECO:0000256" key="3">
    <source>
        <dbReference type="SAM" id="SignalP"/>
    </source>
</evidence>
<keyword evidence="2" id="KW-1133">Transmembrane helix</keyword>
<dbReference type="EMBL" id="FLRI01000024">
    <property type="protein sequence ID" value="SBT83043.1"/>
    <property type="molecule type" value="Genomic_DNA"/>
</dbReference>
<dbReference type="OrthoDB" id="385122at2759"/>
<feature type="region of interest" description="Disordered" evidence="1">
    <location>
        <begin position="132"/>
        <end position="152"/>
    </location>
</feature>
<proteinExistence type="predicted"/>
<accession>A0A1D3JBR1</accession>